<proteinExistence type="predicted"/>
<dbReference type="InParanoid" id="G2YAY1"/>
<keyword evidence="2" id="KW-0274">FAD</keyword>
<dbReference type="InterPro" id="IPR051104">
    <property type="entry name" value="FAD_monoxygenase"/>
</dbReference>
<accession>G2YAY1</accession>
<evidence type="ECO:0000256" key="2">
    <source>
        <dbReference type="ARBA" id="ARBA00022827"/>
    </source>
</evidence>
<dbReference type="Proteomes" id="UP000008177">
    <property type="component" value="Unplaced contigs"/>
</dbReference>
<evidence type="ECO:0000256" key="3">
    <source>
        <dbReference type="ARBA" id="ARBA00023002"/>
    </source>
</evidence>
<evidence type="ECO:0000313" key="6">
    <source>
        <dbReference type="EMBL" id="CCD34372.1"/>
    </source>
</evidence>
<keyword evidence="1" id="KW-0285">Flavoprotein</keyword>
<dbReference type="AlphaFoldDB" id="G2YAY1"/>
<sequence length="449" mass="50059">MGAEITNPKLNVAIIGGGLGGLALSIGLLPYRDTLNITIYEAAPRFAEIGAGIASGPNAVNALDLISPDILRGYRKCATFNETRNHDNAWLTFRYGTGSKSGDGKKLDLIHHVGERGKTLGDISKMLIREEIRRRSCVHRARFLDEMAVLIPDGMARFKKSLVNVEDPEEDDEGLKLTFEDGETVFADVVIGCDGIKSATRNFVMGNQSIEPKFSNTYAYRAMVPRDVAREAIGDDLALNGQSYLGYGRYMISYPVEHGNLINFVALKTTKGVEWDKKNWLMPATKEEMASDLEGYEEKLVELVSKFSTGDKWGLFHLPHSQKYFRGRICLMGDAAHASTPHLGAGSGMAFEDAYVLSRLFEGVKNKTDIQKALEAYDTVRRPRSQKLLEFSKKAGELISFTHDDFGDDVKRIADEIDLLYEWVWTYDLEGSLVEAKRLSDCFGQQVER</sequence>
<gene>
    <name evidence="6" type="ORF">BofuT4_P103320.1</name>
</gene>
<dbReference type="InterPro" id="IPR036188">
    <property type="entry name" value="FAD/NAD-bd_sf"/>
</dbReference>
<reference evidence="7" key="1">
    <citation type="journal article" date="2011" name="PLoS Genet.">
        <title>Genomic analysis of the necrotrophic fungal pathogens Sclerotinia sclerotiorum and Botrytis cinerea.</title>
        <authorList>
            <person name="Amselem J."/>
            <person name="Cuomo C.A."/>
            <person name="van Kan J.A."/>
            <person name="Viaud M."/>
            <person name="Benito E.P."/>
            <person name="Couloux A."/>
            <person name="Coutinho P.M."/>
            <person name="de Vries R.P."/>
            <person name="Dyer P.S."/>
            <person name="Fillinger S."/>
            <person name="Fournier E."/>
            <person name="Gout L."/>
            <person name="Hahn M."/>
            <person name="Kohn L."/>
            <person name="Lapalu N."/>
            <person name="Plummer K.M."/>
            <person name="Pradier J.M."/>
            <person name="Quevillon E."/>
            <person name="Sharon A."/>
            <person name="Simon A."/>
            <person name="ten Have A."/>
            <person name="Tudzynski B."/>
            <person name="Tudzynski P."/>
            <person name="Wincker P."/>
            <person name="Andrew M."/>
            <person name="Anthouard V."/>
            <person name="Beever R.E."/>
            <person name="Beffa R."/>
            <person name="Benoit I."/>
            <person name="Bouzid O."/>
            <person name="Brault B."/>
            <person name="Chen Z."/>
            <person name="Choquer M."/>
            <person name="Collemare J."/>
            <person name="Cotton P."/>
            <person name="Danchin E.G."/>
            <person name="Da Silva C."/>
            <person name="Gautier A."/>
            <person name="Giraud C."/>
            <person name="Giraud T."/>
            <person name="Gonzalez C."/>
            <person name="Grossetete S."/>
            <person name="Guldener U."/>
            <person name="Henrissat B."/>
            <person name="Howlett B.J."/>
            <person name="Kodira C."/>
            <person name="Kretschmer M."/>
            <person name="Lappartient A."/>
            <person name="Leroch M."/>
            <person name="Levis C."/>
            <person name="Mauceli E."/>
            <person name="Neuveglise C."/>
            <person name="Oeser B."/>
            <person name="Pearson M."/>
            <person name="Poulain J."/>
            <person name="Poussereau N."/>
            <person name="Quesneville H."/>
            <person name="Rascle C."/>
            <person name="Schumacher J."/>
            <person name="Segurens B."/>
            <person name="Sexton A."/>
            <person name="Silva E."/>
            <person name="Sirven C."/>
            <person name="Soanes D.M."/>
            <person name="Talbot N.J."/>
            <person name="Templeton M."/>
            <person name="Yandava C."/>
            <person name="Yarden O."/>
            <person name="Zeng Q."/>
            <person name="Rollins J.A."/>
            <person name="Lebrun M.H."/>
            <person name="Dickman M."/>
        </authorList>
    </citation>
    <scope>NUCLEOTIDE SEQUENCE [LARGE SCALE GENOMIC DNA]</scope>
    <source>
        <strain evidence="7">T4</strain>
    </source>
</reference>
<organism evidence="6 7">
    <name type="scientific">Botryotinia fuckeliana (strain T4)</name>
    <name type="common">Noble rot fungus</name>
    <name type="synonym">Botrytis cinerea</name>
    <dbReference type="NCBI Taxonomy" id="999810"/>
    <lineage>
        <taxon>Eukaryota</taxon>
        <taxon>Fungi</taxon>
        <taxon>Dikarya</taxon>
        <taxon>Ascomycota</taxon>
        <taxon>Pezizomycotina</taxon>
        <taxon>Leotiomycetes</taxon>
        <taxon>Helotiales</taxon>
        <taxon>Sclerotiniaceae</taxon>
        <taxon>Botrytis</taxon>
    </lineage>
</organism>
<keyword evidence="4" id="KW-0812">Transmembrane</keyword>
<dbReference type="GO" id="GO:0016491">
    <property type="term" value="F:oxidoreductase activity"/>
    <property type="evidence" value="ECO:0007669"/>
    <property type="project" value="UniProtKB-KW"/>
</dbReference>
<dbReference type="HOGENOM" id="CLU_009665_6_3_1"/>
<keyword evidence="4" id="KW-0472">Membrane</keyword>
<dbReference type="InterPro" id="IPR002938">
    <property type="entry name" value="FAD-bd"/>
</dbReference>
<dbReference type="SUPFAM" id="SSF54373">
    <property type="entry name" value="FAD-linked reductases, C-terminal domain"/>
    <property type="match status" value="1"/>
</dbReference>
<protein>
    <submittedName>
        <fullName evidence="6">Similar to salicylate 1-hydroxylase</fullName>
    </submittedName>
</protein>
<evidence type="ECO:0000259" key="5">
    <source>
        <dbReference type="Pfam" id="PF01494"/>
    </source>
</evidence>
<name>G2YAY1_BOTF4</name>
<dbReference type="Gene3D" id="3.50.50.60">
    <property type="entry name" value="FAD/NAD(P)-binding domain"/>
    <property type="match status" value="1"/>
</dbReference>
<feature type="domain" description="FAD-binding" evidence="5">
    <location>
        <begin position="157"/>
        <end position="392"/>
    </location>
</feature>
<dbReference type="OrthoDB" id="417877at2759"/>
<dbReference type="STRING" id="999810.G2YAY1"/>
<dbReference type="PANTHER" id="PTHR46720:SF3">
    <property type="entry name" value="FAD-BINDING DOMAIN-CONTAINING PROTEIN-RELATED"/>
    <property type="match status" value="1"/>
</dbReference>
<dbReference type="GO" id="GO:0044550">
    <property type="term" value="P:secondary metabolite biosynthetic process"/>
    <property type="evidence" value="ECO:0007669"/>
    <property type="project" value="UniProtKB-ARBA"/>
</dbReference>
<dbReference type="eggNOG" id="KOG2614">
    <property type="taxonomic scope" value="Eukaryota"/>
</dbReference>
<dbReference type="PRINTS" id="PR00420">
    <property type="entry name" value="RNGMNOXGNASE"/>
</dbReference>
<dbReference type="PANTHER" id="PTHR46720">
    <property type="entry name" value="HYDROXYLASE, PUTATIVE (AFU_ORTHOLOGUE AFUA_3G01460)-RELATED"/>
    <property type="match status" value="1"/>
</dbReference>
<dbReference type="Pfam" id="PF01494">
    <property type="entry name" value="FAD_binding_3"/>
    <property type="match status" value="1"/>
</dbReference>
<keyword evidence="3" id="KW-0560">Oxidoreductase</keyword>
<dbReference type="SUPFAM" id="SSF51905">
    <property type="entry name" value="FAD/NAD(P)-binding domain"/>
    <property type="match status" value="1"/>
</dbReference>
<keyword evidence="4" id="KW-1133">Transmembrane helix</keyword>
<evidence type="ECO:0000256" key="4">
    <source>
        <dbReference type="SAM" id="Phobius"/>
    </source>
</evidence>
<evidence type="ECO:0000313" key="7">
    <source>
        <dbReference type="Proteomes" id="UP000008177"/>
    </source>
</evidence>
<dbReference type="GO" id="GO:0071949">
    <property type="term" value="F:FAD binding"/>
    <property type="evidence" value="ECO:0007669"/>
    <property type="project" value="InterPro"/>
</dbReference>
<dbReference type="EMBL" id="FQ790308">
    <property type="protein sequence ID" value="CCD34372.1"/>
    <property type="molecule type" value="Genomic_DNA"/>
</dbReference>
<evidence type="ECO:0000256" key="1">
    <source>
        <dbReference type="ARBA" id="ARBA00022630"/>
    </source>
</evidence>
<feature type="transmembrane region" description="Helical" evidence="4">
    <location>
        <begin position="12"/>
        <end position="31"/>
    </location>
</feature>
<dbReference type="FunFam" id="3.50.50.60:FF:000153">
    <property type="entry name" value="Salicylate hydroxylase, putative"/>
    <property type="match status" value="1"/>
</dbReference>